<dbReference type="EMBL" id="JAPDMQ010000531">
    <property type="protein sequence ID" value="KAK0523198.1"/>
    <property type="molecule type" value="Genomic_DNA"/>
</dbReference>
<sequence length="164" mass="17432">MPATLDEVVKGIRNLTASDGGIVATLEQANLANAVFQGPALAAAMTTYCQQMSLDLLQPLNSGTRPLNEDGEAELVANALRDFVAGALERNELFIVRAPVFARLGFAELIATNLRRMEASGNVLMSMLADHAYSRRPAIQEQAAIWSAGIGTILSVYDNAAING</sequence>
<proteinExistence type="predicted"/>
<dbReference type="Proteomes" id="UP001176521">
    <property type="component" value="Unassembled WGS sequence"/>
</dbReference>
<reference evidence="1" key="1">
    <citation type="journal article" date="2023" name="PhytoFront">
        <title>Draft Genome Resources of Seven Strains of Tilletia horrida, Causal Agent of Kernel Smut of Rice.</title>
        <authorList>
            <person name="Khanal S."/>
            <person name="Antony Babu S."/>
            <person name="Zhou X.G."/>
        </authorList>
    </citation>
    <scope>NUCLEOTIDE SEQUENCE</scope>
    <source>
        <strain evidence="1">TX3</strain>
    </source>
</reference>
<keyword evidence="2" id="KW-1185">Reference proteome</keyword>
<dbReference type="AlphaFoldDB" id="A0AAN6G6B3"/>
<gene>
    <name evidence="1" type="ORF">OC842_006231</name>
</gene>
<comment type="caution">
    <text evidence="1">The sequence shown here is derived from an EMBL/GenBank/DDBJ whole genome shotgun (WGS) entry which is preliminary data.</text>
</comment>
<protein>
    <submittedName>
        <fullName evidence="1">Uncharacterized protein</fullName>
    </submittedName>
</protein>
<accession>A0AAN6G6B3</accession>
<evidence type="ECO:0000313" key="1">
    <source>
        <dbReference type="EMBL" id="KAK0523198.1"/>
    </source>
</evidence>
<name>A0AAN6G6B3_9BASI</name>
<evidence type="ECO:0000313" key="2">
    <source>
        <dbReference type="Proteomes" id="UP001176521"/>
    </source>
</evidence>
<organism evidence="1 2">
    <name type="scientific">Tilletia horrida</name>
    <dbReference type="NCBI Taxonomy" id="155126"/>
    <lineage>
        <taxon>Eukaryota</taxon>
        <taxon>Fungi</taxon>
        <taxon>Dikarya</taxon>
        <taxon>Basidiomycota</taxon>
        <taxon>Ustilaginomycotina</taxon>
        <taxon>Exobasidiomycetes</taxon>
        <taxon>Tilletiales</taxon>
        <taxon>Tilletiaceae</taxon>
        <taxon>Tilletia</taxon>
    </lineage>
</organism>